<name>A0A0E9PSL8_ANGAN</name>
<protein>
    <submittedName>
        <fullName evidence="1">Uncharacterized protein</fullName>
    </submittedName>
</protein>
<dbReference type="AlphaFoldDB" id="A0A0E9PSL8"/>
<sequence>MSTSCIEYICNVHAQSRQTLASTHTVIWLLPVG</sequence>
<organism evidence="1">
    <name type="scientific">Anguilla anguilla</name>
    <name type="common">European freshwater eel</name>
    <name type="synonym">Muraena anguilla</name>
    <dbReference type="NCBI Taxonomy" id="7936"/>
    <lineage>
        <taxon>Eukaryota</taxon>
        <taxon>Metazoa</taxon>
        <taxon>Chordata</taxon>
        <taxon>Craniata</taxon>
        <taxon>Vertebrata</taxon>
        <taxon>Euteleostomi</taxon>
        <taxon>Actinopterygii</taxon>
        <taxon>Neopterygii</taxon>
        <taxon>Teleostei</taxon>
        <taxon>Anguilliformes</taxon>
        <taxon>Anguillidae</taxon>
        <taxon>Anguilla</taxon>
    </lineage>
</organism>
<accession>A0A0E9PSL8</accession>
<reference evidence="1" key="2">
    <citation type="journal article" date="2015" name="Fish Shellfish Immunol.">
        <title>Early steps in the European eel (Anguilla anguilla)-Vibrio vulnificus interaction in the gills: Role of the RtxA13 toxin.</title>
        <authorList>
            <person name="Callol A."/>
            <person name="Pajuelo D."/>
            <person name="Ebbesson L."/>
            <person name="Teles M."/>
            <person name="MacKenzie S."/>
            <person name="Amaro C."/>
        </authorList>
    </citation>
    <scope>NUCLEOTIDE SEQUENCE</scope>
</reference>
<dbReference type="EMBL" id="GBXM01101325">
    <property type="protein sequence ID" value="JAH07252.1"/>
    <property type="molecule type" value="Transcribed_RNA"/>
</dbReference>
<reference evidence="1" key="1">
    <citation type="submission" date="2014-11" db="EMBL/GenBank/DDBJ databases">
        <authorList>
            <person name="Amaro Gonzalez C."/>
        </authorList>
    </citation>
    <scope>NUCLEOTIDE SEQUENCE</scope>
</reference>
<evidence type="ECO:0000313" key="1">
    <source>
        <dbReference type="EMBL" id="JAH07252.1"/>
    </source>
</evidence>
<proteinExistence type="predicted"/>